<accession>A0A8X6YWR4</accession>
<dbReference type="Proteomes" id="UP000886998">
    <property type="component" value="Unassembled WGS sequence"/>
</dbReference>
<reference evidence="1" key="1">
    <citation type="submission" date="2020-08" db="EMBL/GenBank/DDBJ databases">
        <title>Multicomponent nature underlies the extraordinary mechanical properties of spider dragline silk.</title>
        <authorList>
            <person name="Kono N."/>
            <person name="Nakamura H."/>
            <person name="Mori M."/>
            <person name="Yoshida Y."/>
            <person name="Ohtoshi R."/>
            <person name="Malay A.D."/>
            <person name="Moran D.A.P."/>
            <person name="Tomita M."/>
            <person name="Numata K."/>
            <person name="Arakawa K."/>
        </authorList>
    </citation>
    <scope>NUCLEOTIDE SEQUENCE</scope>
</reference>
<protein>
    <submittedName>
        <fullName evidence="1">Uncharacterized protein</fullName>
    </submittedName>
</protein>
<sequence length="85" mass="10057">MFFERKSSSHQETTIKIYTPIQQYKFFPKPNGNGTEYLFSSLVPQNIRIKVKYIILRNRSNLTPTGIDKTLLKAHERLLYRRPAL</sequence>
<dbReference type="AlphaFoldDB" id="A0A8X6YWR4"/>
<keyword evidence="2" id="KW-1185">Reference proteome</keyword>
<gene>
    <name evidence="1" type="ORF">TNIN_13911</name>
</gene>
<comment type="caution">
    <text evidence="1">The sequence shown here is derived from an EMBL/GenBank/DDBJ whole genome shotgun (WGS) entry which is preliminary data.</text>
</comment>
<proteinExistence type="predicted"/>
<name>A0A8X6YWR4_9ARAC</name>
<dbReference type="EMBL" id="BMAV01023044">
    <property type="protein sequence ID" value="GFY78523.1"/>
    <property type="molecule type" value="Genomic_DNA"/>
</dbReference>
<evidence type="ECO:0000313" key="1">
    <source>
        <dbReference type="EMBL" id="GFY78523.1"/>
    </source>
</evidence>
<evidence type="ECO:0000313" key="2">
    <source>
        <dbReference type="Proteomes" id="UP000886998"/>
    </source>
</evidence>
<organism evidence="1 2">
    <name type="scientific">Trichonephila inaurata madagascariensis</name>
    <dbReference type="NCBI Taxonomy" id="2747483"/>
    <lineage>
        <taxon>Eukaryota</taxon>
        <taxon>Metazoa</taxon>
        <taxon>Ecdysozoa</taxon>
        <taxon>Arthropoda</taxon>
        <taxon>Chelicerata</taxon>
        <taxon>Arachnida</taxon>
        <taxon>Araneae</taxon>
        <taxon>Araneomorphae</taxon>
        <taxon>Entelegynae</taxon>
        <taxon>Araneoidea</taxon>
        <taxon>Nephilidae</taxon>
        <taxon>Trichonephila</taxon>
        <taxon>Trichonephila inaurata</taxon>
    </lineage>
</organism>